<dbReference type="EMBL" id="LVWA01000005">
    <property type="protein sequence ID" value="OKL40155.1"/>
    <property type="molecule type" value="Genomic_DNA"/>
</dbReference>
<evidence type="ECO:0008006" key="4">
    <source>
        <dbReference type="Google" id="ProtNLM"/>
    </source>
</evidence>
<keyword evidence="1" id="KW-0732">Signal</keyword>
<dbReference type="Gene3D" id="2.60.40.10">
    <property type="entry name" value="Immunoglobulins"/>
    <property type="match status" value="1"/>
</dbReference>
<accession>A0A1Q5PD33</accession>
<sequence length="428" mass="47043">MKTAFTLTWRVIALCCAIFSSPDTVHAQIGMGPKQNSYTQNFDQLPATGTGVWKNGQEYMPGLAAYRSKNDTIITANNGQANTGGLYSYGPNGSTDRALGSLASTNAGQFTYNLLLQNNTGNTIKSVEVNYTGEQWRVSNVTAPQHVLSFWYAISSNPATVNTSPSKNEGWTEVPELKFYGPKFFSSGGPINGNAAENRALLHYIIQLEIPAGHYLMLRWKDADETEADHGLAIDDVTVTWHTQAVEMPAPLPVELAHFKASLRSAIVELQWQTASEDQNSHFVVERSADGKAFEGIGMVAGHGTTALTTNYTFQDQVPLPGASYYRLRQVDLDGSYTYSKVVAVTRKVSLAVNVYPTITAGELQVKSDVRLRQALVVDAMGQRLMDLQLQQATPIHTLDVSRLQSGAYVLVLLDENGRRHVSRFMRR</sequence>
<dbReference type="RefSeq" id="WP_235861357.1">
    <property type="nucleotide sequence ID" value="NZ_LVWA01000005.1"/>
</dbReference>
<comment type="caution">
    <text evidence="2">The sequence shown here is derived from an EMBL/GenBank/DDBJ whole genome shotgun (WGS) entry which is preliminary data.</text>
</comment>
<feature type="chain" id="PRO_5012569881" description="T9SS C-terminal target domain-containing protein" evidence="1">
    <location>
        <begin position="28"/>
        <end position="428"/>
    </location>
</feature>
<dbReference type="Proteomes" id="UP000186551">
    <property type="component" value="Unassembled WGS sequence"/>
</dbReference>
<dbReference type="InterPro" id="IPR013783">
    <property type="entry name" value="Ig-like_fold"/>
</dbReference>
<evidence type="ECO:0000256" key="1">
    <source>
        <dbReference type="SAM" id="SignalP"/>
    </source>
</evidence>
<organism evidence="2 3">
    <name type="scientific">Pontibacter flavimaris</name>
    <dbReference type="NCBI Taxonomy" id="1797110"/>
    <lineage>
        <taxon>Bacteria</taxon>
        <taxon>Pseudomonadati</taxon>
        <taxon>Bacteroidota</taxon>
        <taxon>Cytophagia</taxon>
        <taxon>Cytophagales</taxon>
        <taxon>Hymenobacteraceae</taxon>
        <taxon>Pontibacter</taxon>
    </lineage>
</organism>
<dbReference type="STRING" id="1797110.A3841_17585"/>
<dbReference type="AlphaFoldDB" id="A0A1Q5PD33"/>
<feature type="signal peptide" evidence="1">
    <location>
        <begin position="1"/>
        <end position="27"/>
    </location>
</feature>
<name>A0A1Q5PD33_9BACT</name>
<protein>
    <recommendedName>
        <fullName evidence="4">T9SS C-terminal target domain-containing protein</fullName>
    </recommendedName>
</protein>
<proteinExistence type="predicted"/>
<evidence type="ECO:0000313" key="3">
    <source>
        <dbReference type="Proteomes" id="UP000186551"/>
    </source>
</evidence>
<evidence type="ECO:0000313" key="2">
    <source>
        <dbReference type="EMBL" id="OKL40155.1"/>
    </source>
</evidence>
<keyword evidence="3" id="KW-1185">Reference proteome</keyword>
<reference evidence="2 3" key="1">
    <citation type="submission" date="2016-03" db="EMBL/GenBank/DDBJ databases">
        <title>Genome sequence of Pontibacter sp. nov., of the family cytophagaceae, isolated from marine sediment of the Yellow Sea, China.</title>
        <authorList>
            <person name="Zhang G."/>
            <person name="Zhang R."/>
        </authorList>
    </citation>
    <scope>NUCLEOTIDE SEQUENCE [LARGE SCALE GENOMIC DNA]</scope>
    <source>
        <strain evidence="2 3">S10-8</strain>
    </source>
</reference>
<gene>
    <name evidence="2" type="ORF">A3841_17585</name>
</gene>